<evidence type="ECO:0000313" key="2">
    <source>
        <dbReference type="EMBL" id="CCJ34574.1"/>
    </source>
</evidence>
<dbReference type="EMBL" id="CAKP01000138">
    <property type="protein sequence ID" value="CCJ34574.1"/>
    <property type="molecule type" value="Genomic_DNA"/>
</dbReference>
<dbReference type="OrthoDB" id="9972989at2"/>
<proteinExistence type="predicted"/>
<keyword evidence="1" id="KW-0472">Membrane</keyword>
<gene>
    <name evidence="2" type="ORF">CAAU_2491</name>
</gene>
<protein>
    <submittedName>
        <fullName evidence="2">Uncharacterized protein</fullName>
    </submittedName>
</protein>
<feature type="transmembrane region" description="Helical" evidence="1">
    <location>
        <begin position="6"/>
        <end position="29"/>
    </location>
</feature>
<comment type="caution">
    <text evidence="2">The sequence shown here is derived from an EMBL/GenBank/DDBJ whole genome shotgun (WGS) entry which is preliminary data.</text>
</comment>
<organism evidence="2 3">
    <name type="scientific">Caloramator australicus RC3</name>
    <dbReference type="NCBI Taxonomy" id="857293"/>
    <lineage>
        <taxon>Bacteria</taxon>
        <taxon>Bacillati</taxon>
        <taxon>Bacillota</taxon>
        <taxon>Clostridia</taxon>
        <taxon>Eubacteriales</taxon>
        <taxon>Clostridiaceae</taxon>
        <taxon>Caloramator</taxon>
    </lineage>
</organism>
<keyword evidence="1" id="KW-0812">Transmembrane</keyword>
<dbReference type="AlphaFoldDB" id="I7J6K2"/>
<sequence length="65" mass="7396">MKKIKLFLKILIIILTIGVVFPLLINSILVKNHNINKDDAIFVVNYGLDDKGLLDIVKKIINIPR</sequence>
<evidence type="ECO:0000256" key="1">
    <source>
        <dbReference type="SAM" id="Phobius"/>
    </source>
</evidence>
<dbReference type="RefSeq" id="WP_008909817.1">
    <property type="nucleotide sequence ID" value="NZ_CAKP01000138.1"/>
</dbReference>
<name>I7J6K2_9CLOT</name>
<dbReference type="STRING" id="857293.CAAU_2491"/>
<evidence type="ECO:0000313" key="3">
    <source>
        <dbReference type="Proteomes" id="UP000007652"/>
    </source>
</evidence>
<reference evidence="2 3" key="1">
    <citation type="journal article" date="2011" name="J. Bacteriol.">
        <title>Draft genome sequence of Caloramator australicus strain RC3T, a thermoanaerobe from the Great Artesian Basin of Australia.</title>
        <authorList>
            <person name="Ogg C.D."/>
            <person name="Patel B.K.C."/>
        </authorList>
    </citation>
    <scope>NUCLEOTIDE SEQUENCE [LARGE SCALE GENOMIC DNA]</scope>
    <source>
        <strain evidence="2 3">RC3</strain>
    </source>
</reference>
<keyword evidence="3" id="KW-1185">Reference proteome</keyword>
<keyword evidence="1" id="KW-1133">Transmembrane helix</keyword>
<accession>I7J6K2</accession>
<dbReference type="Proteomes" id="UP000007652">
    <property type="component" value="Unassembled WGS sequence"/>
</dbReference>